<evidence type="ECO:0000256" key="1">
    <source>
        <dbReference type="ARBA" id="ARBA00004651"/>
    </source>
</evidence>
<reference evidence="7 8" key="1">
    <citation type="submission" date="2020-02" db="EMBL/GenBank/DDBJ databases">
        <title>Characterization of phylogenetic diversity of novel bifidobacterial species isolated in Czech ZOOs.</title>
        <authorList>
            <person name="Lugli G.A."/>
            <person name="Vera N.B."/>
            <person name="Ventura M."/>
        </authorList>
    </citation>
    <scope>NUCLEOTIDE SEQUENCE [LARGE SCALE GENOMIC DNA]</scope>
    <source>
        <strain evidence="7 8">DSM 109957</strain>
    </source>
</reference>
<proteinExistence type="predicted"/>
<feature type="transmembrane region" description="Helical" evidence="6">
    <location>
        <begin position="12"/>
        <end position="35"/>
    </location>
</feature>
<dbReference type="EMBL" id="JAAIII010000011">
    <property type="protein sequence ID" value="NMM95223.1"/>
    <property type="molecule type" value="Genomic_DNA"/>
</dbReference>
<evidence type="ECO:0000256" key="5">
    <source>
        <dbReference type="ARBA" id="ARBA00023136"/>
    </source>
</evidence>
<evidence type="ECO:0000256" key="2">
    <source>
        <dbReference type="ARBA" id="ARBA00022475"/>
    </source>
</evidence>
<feature type="transmembrane region" description="Helical" evidence="6">
    <location>
        <begin position="399"/>
        <end position="420"/>
    </location>
</feature>
<feature type="transmembrane region" description="Helical" evidence="6">
    <location>
        <begin position="47"/>
        <end position="66"/>
    </location>
</feature>
<accession>A0A7Y0HU32</accession>
<dbReference type="Proteomes" id="UP000532194">
    <property type="component" value="Unassembled WGS sequence"/>
</dbReference>
<keyword evidence="2" id="KW-1003">Cell membrane</keyword>
<comment type="subcellular location">
    <subcellularLocation>
        <location evidence="1">Cell membrane</location>
        <topology evidence="1">Multi-pass membrane protein</topology>
    </subcellularLocation>
</comment>
<feature type="transmembrane region" description="Helical" evidence="6">
    <location>
        <begin position="128"/>
        <end position="150"/>
    </location>
</feature>
<dbReference type="GO" id="GO:0005886">
    <property type="term" value="C:plasma membrane"/>
    <property type="evidence" value="ECO:0007669"/>
    <property type="project" value="UniProtKB-SubCell"/>
</dbReference>
<dbReference type="Pfam" id="PF01943">
    <property type="entry name" value="Polysacc_synt"/>
    <property type="match status" value="1"/>
</dbReference>
<feature type="transmembrane region" description="Helical" evidence="6">
    <location>
        <begin position="342"/>
        <end position="364"/>
    </location>
</feature>
<keyword evidence="5 6" id="KW-0472">Membrane</keyword>
<feature type="transmembrane region" description="Helical" evidence="6">
    <location>
        <begin position="313"/>
        <end position="330"/>
    </location>
</feature>
<sequence>MAGQRKAGALLGYVNVVAKNLVNLMYVPLLLHYVGQGDYGVFQMTNSVVFTLTLLSAGFSGAYVRFYMQEVAHGTRDGLHRLNGMFLLVYAAAALLCFIGGMALTFNVEALFSGGLMPHELILTRKLMVIMILNITAQFISSPFNSYITAKEHFVYQQTRQLLTTLAQPALAVALVLLGWGAVGVALAMLSITIILLAMNVAYAIRRLGMRFRFTGLQWSMFKAVAVFSFWIFLNQIFDLVNNNVPNFLLGAMASSTVVTTFSIAMQIRNIFMAMSTTMSSVFVPMINRIVAEHDDNKILTQLMTRVGRYQMILFWAIYGGFILLGQYFVRLWAGERNADAYWLAVIMVLPVMIPLTQNTGIEIQRAKNRHKARSLIYILTSVIDIVLAVFLIPTMGYWATAIGYIVSVILGTGLFMNWYYQKRIGLDMPYFWKHQLPTIAMAVAVTAVCLLGTMILPVDSIPAFLLWGVIYVVLYTAGTLHISLTREERQHIFDTIRKKQADK</sequence>
<evidence type="ECO:0000313" key="7">
    <source>
        <dbReference type="EMBL" id="NMM95223.1"/>
    </source>
</evidence>
<dbReference type="AlphaFoldDB" id="A0A7Y0HU32"/>
<dbReference type="PANTHER" id="PTHR30250:SF26">
    <property type="entry name" value="PSMA PROTEIN"/>
    <property type="match status" value="1"/>
</dbReference>
<evidence type="ECO:0000256" key="3">
    <source>
        <dbReference type="ARBA" id="ARBA00022692"/>
    </source>
</evidence>
<feature type="transmembrane region" description="Helical" evidence="6">
    <location>
        <begin position="246"/>
        <end position="266"/>
    </location>
</feature>
<protein>
    <submittedName>
        <fullName evidence="7">Polysaccharide biosynthesis protein</fullName>
    </submittedName>
</protein>
<feature type="transmembrane region" description="Helical" evidence="6">
    <location>
        <begin position="87"/>
        <end position="108"/>
    </location>
</feature>
<evidence type="ECO:0000313" key="8">
    <source>
        <dbReference type="Proteomes" id="UP000532194"/>
    </source>
</evidence>
<feature type="transmembrane region" description="Helical" evidence="6">
    <location>
        <begin position="376"/>
        <end position="393"/>
    </location>
</feature>
<feature type="transmembrane region" description="Helical" evidence="6">
    <location>
        <begin position="465"/>
        <end position="485"/>
    </location>
</feature>
<name>A0A7Y0HU32_9BIFI</name>
<comment type="caution">
    <text evidence="7">The sequence shown here is derived from an EMBL/GenBank/DDBJ whole genome shotgun (WGS) entry which is preliminary data.</text>
</comment>
<dbReference type="PANTHER" id="PTHR30250">
    <property type="entry name" value="PST FAMILY PREDICTED COLANIC ACID TRANSPORTER"/>
    <property type="match status" value="1"/>
</dbReference>
<keyword evidence="4 6" id="KW-1133">Transmembrane helix</keyword>
<feature type="transmembrane region" description="Helical" evidence="6">
    <location>
        <begin position="440"/>
        <end position="459"/>
    </location>
</feature>
<dbReference type="InterPro" id="IPR050833">
    <property type="entry name" value="Poly_Biosynth_Transport"/>
</dbReference>
<feature type="transmembrane region" description="Helical" evidence="6">
    <location>
        <begin position="186"/>
        <end position="205"/>
    </location>
</feature>
<keyword evidence="3 6" id="KW-0812">Transmembrane</keyword>
<dbReference type="RefSeq" id="WP_169173219.1">
    <property type="nucleotide sequence ID" value="NZ_JAAIII010000011.1"/>
</dbReference>
<feature type="transmembrane region" description="Helical" evidence="6">
    <location>
        <begin position="162"/>
        <end position="180"/>
    </location>
</feature>
<evidence type="ECO:0000256" key="6">
    <source>
        <dbReference type="SAM" id="Phobius"/>
    </source>
</evidence>
<organism evidence="7 8">
    <name type="scientific">Bifidobacterium oedipodis</name>
    <dbReference type="NCBI Taxonomy" id="2675322"/>
    <lineage>
        <taxon>Bacteria</taxon>
        <taxon>Bacillati</taxon>
        <taxon>Actinomycetota</taxon>
        <taxon>Actinomycetes</taxon>
        <taxon>Bifidobacteriales</taxon>
        <taxon>Bifidobacteriaceae</taxon>
        <taxon>Bifidobacterium</taxon>
    </lineage>
</organism>
<feature type="transmembrane region" description="Helical" evidence="6">
    <location>
        <begin position="217"/>
        <end position="234"/>
    </location>
</feature>
<gene>
    <name evidence="7" type="ORF">G1C95_2411</name>
</gene>
<dbReference type="InterPro" id="IPR002797">
    <property type="entry name" value="Polysacc_synth"/>
</dbReference>
<keyword evidence="8" id="KW-1185">Reference proteome</keyword>
<evidence type="ECO:0000256" key="4">
    <source>
        <dbReference type="ARBA" id="ARBA00022989"/>
    </source>
</evidence>